<name>A0A840P587_9ACTN</name>
<evidence type="ECO:0000313" key="1">
    <source>
        <dbReference type="EMBL" id="MBB5133031.1"/>
    </source>
</evidence>
<evidence type="ECO:0000313" key="2">
    <source>
        <dbReference type="Proteomes" id="UP000578449"/>
    </source>
</evidence>
<organism evidence="1 2">
    <name type="scientific">Thermocatellispora tengchongensis</name>
    <dbReference type="NCBI Taxonomy" id="1073253"/>
    <lineage>
        <taxon>Bacteria</taxon>
        <taxon>Bacillati</taxon>
        <taxon>Actinomycetota</taxon>
        <taxon>Actinomycetes</taxon>
        <taxon>Streptosporangiales</taxon>
        <taxon>Streptosporangiaceae</taxon>
        <taxon>Thermocatellispora</taxon>
    </lineage>
</organism>
<dbReference type="AlphaFoldDB" id="A0A840P587"/>
<keyword evidence="2" id="KW-1185">Reference proteome</keyword>
<proteinExistence type="predicted"/>
<protein>
    <submittedName>
        <fullName evidence="1">Uncharacterized protein</fullName>
    </submittedName>
</protein>
<dbReference type="RefSeq" id="WP_185049999.1">
    <property type="nucleotide sequence ID" value="NZ_BAABIX010000050.1"/>
</dbReference>
<comment type="caution">
    <text evidence="1">The sequence shown here is derived from an EMBL/GenBank/DDBJ whole genome shotgun (WGS) entry which is preliminary data.</text>
</comment>
<dbReference type="Proteomes" id="UP000578449">
    <property type="component" value="Unassembled WGS sequence"/>
</dbReference>
<dbReference type="EMBL" id="JACHGN010000005">
    <property type="protein sequence ID" value="MBB5133031.1"/>
    <property type="molecule type" value="Genomic_DNA"/>
</dbReference>
<reference evidence="1 2" key="1">
    <citation type="submission" date="2020-08" db="EMBL/GenBank/DDBJ databases">
        <title>Genomic Encyclopedia of Type Strains, Phase IV (KMG-IV): sequencing the most valuable type-strain genomes for metagenomic binning, comparative biology and taxonomic classification.</title>
        <authorList>
            <person name="Goeker M."/>
        </authorList>
    </citation>
    <scope>NUCLEOTIDE SEQUENCE [LARGE SCALE GENOMIC DNA]</scope>
    <source>
        <strain evidence="1 2">DSM 45615</strain>
    </source>
</reference>
<accession>A0A840P587</accession>
<gene>
    <name evidence="1" type="ORF">HNP84_002752</name>
</gene>
<sequence>MLAALSGCSSPGGAPEPGVIDCDRFRLVVLNGLSVANPDYRPHWEYQHRKPACGPEVSPFHRSVPIGLAPRSLGTARIVSDPPMWADEIGQSADGELALPRLGEWGMSAVIRSLGIPGSPGEQDTVTTLSGVRDDFTVQAVVELRSPLPEAGIADLWATPEVLFFSPAGPGKPLGWDWDSPGLNCDGLRGFGFCEGGRSATSAFRIWVSLLTEGDAPALEQIGLDLDELRRRADAGMIHGFVMSNLPGQVARVSRDPRVASVTVIDMVPWVAG</sequence>